<dbReference type="EMBL" id="SJPF01000003">
    <property type="protein sequence ID" value="TWT32620.1"/>
    <property type="molecule type" value="Genomic_DNA"/>
</dbReference>
<dbReference type="EC" id="6.3.1.20" evidence="2"/>
<protein>
    <submittedName>
        <fullName evidence="2">Putative lipoate-protein ligase A</fullName>
        <ecNumber evidence="2">6.3.1.20</ecNumber>
    </submittedName>
</protein>
<dbReference type="PANTHER" id="PTHR43679">
    <property type="entry name" value="OCTANOYLTRANSFERASE LIPM-RELATED"/>
    <property type="match status" value="1"/>
</dbReference>
<dbReference type="Gene3D" id="3.30.930.10">
    <property type="entry name" value="Bira Bifunctional Protein, Domain 2"/>
    <property type="match status" value="1"/>
</dbReference>
<dbReference type="GO" id="GO:0016979">
    <property type="term" value="F:lipoate-protein ligase activity"/>
    <property type="evidence" value="ECO:0007669"/>
    <property type="project" value="UniProtKB-EC"/>
</dbReference>
<dbReference type="AlphaFoldDB" id="A0A5C5V3M2"/>
<keyword evidence="3" id="KW-1185">Reference proteome</keyword>
<dbReference type="OrthoDB" id="9788148at2"/>
<dbReference type="PANTHER" id="PTHR43679:SF2">
    <property type="entry name" value="OCTANOYL-[GCVH]:PROTEIN N-OCTANOYLTRANSFERASE"/>
    <property type="match status" value="1"/>
</dbReference>
<name>A0A5C5V3M2_9BACT</name>
<dbReference type="RefSeq" id="WP_146431792.1">
    <property type="nucleotide sequence ID" value="NZ_SJPF01000003.1"/>
</dbReference>
<dbReference type="InterPro" id="IPR004143">
    <property type="entry name" value="BPL_LPL_catalytic"/>
</dbReference>
<reference evidence="2 3" key="1">
    <citation type="submission" date="2019-02" db="EMBL/GenBank/DDBJ databases">
        <title>Deep-cultivation of Planctomycetes and their phenomic and genomic characterization uncovers novel biology.</title>
        <authorList>
            <person name="Wiegand S."/>
            <person name="Jogler M."/>
            <person name="Boedeker C."/>
            <person name="Pinto D."/>
            <person name="Vollmers J."/>
            <person name="Rivas-Marin E."/>
            <person name="Kohn T."/>
            <person name="Peeters S.H."/>
            <person name="Heuer A."/>
            <person name="Rast P."/>
            <person name="Oberbeckmann S."/>
            <person name="Bunk B."/>
            <person name="Jeske O."/>
            <person name="Meyerdierks A."/>
            <person name="Storesund J.E."/>
            <person name="Kallscheuer N."/>
            <person name="Luecker S."/>
            <person name="Lage O.M."/>
            <person name="Pohl T."/>
            <person name="Merkel B.J."/>
            <person name="Hornburger P."/>
            <person name="Mueller R.-W."/>
            <person name="Bruemmer F."/>
            <person name="Labrenz M."/>
            <person name="Spormann A.M."/>
            <person name="Op Den Camp H."/>
            <person name="Overmann J."/>
            <person name="Amann R."/>
            <person name="Jetten M.S.M."/>
            <person name="Mascher T."/>
            <person name="Medema M.H."/>
            <person name="Devos D.P."/>
            <person name="Kaster A.-K."/>
            <person name="Ovreas L."/>
            <person name="Rohde M."/>
            <person name="Galperin M.Y."/>
            <person name="Jogler C."/>
        </authorList>
    </citation>
    <scope>NUCLEOTIDE SEQUENCE [LARGE SCALE GENOMIC DNA]</scope>
    <source>
        <strain evidence="2 3">Enr8</strain>
    </source>
</reference>
<evidence type="ECO:0000313" key="3">
    <source>
        <dbReference type="Proteomes" id="UP000318878"/>
    </source>
</evidence>
<accession>A0A5C5V3M2</accession>
<dbReference type="CDD" id="cd16443">
    <property type="entry name" value="LplA"/>
    <property type="match status" value="1"/>
</dbReference>
<dbReference type="Proteomes" id="UP000318878">
    <property type="component" value="Unassembled WGS sequence"/>
</dbReference>
<dbReference type="SUPFAM" id="SSF55681">
    <property type="entry name" value="Class II aaRS and biotin synthetases"/>
    <property type="match status" value="1"/>
</dbReference>
<dbReference type="Pfam" id="PF21948">
    <property type="entry name" value="LplA-B_cat"/>
    <property type="match status" value="1"/>
</dbReference>
<keyword evidence="2" id="KW-0436">Ligase</keyword>
<gene>
    <name evidence="2" type="primary">lplA</name>
    <name evidence="2" type="ORF">Enr8_24250</name>
</gene>
<organism evidence="2 3">
    <name type="scientific">Blastopirellula retiformator</name>
    <dbReference type="NCBI Taxonomy" id="2527970"/>
    <lineage>
        <taxon>Bacteria</taxon>
        <taxon>Pseudomonadati</taxon>
        <taxon>Planctomycetota</taxon>
        <taxon>Planctomycetia</taxon>
        <taxon>Pirellulales</taxon>
        <taxon>Pirellulaceae</taxon>
        <taxon>Blastopirellula</taxon>
    </lineage>
</organism>
<dbReference type="UniPathway" id="UPA00537">
    <property type="reaction ID" value="UER00595"/>
</dbReference>
<feature type="domain" description="BPL/LPL catalytic" evidence="1">
    <location>
        <begin position="29"/>
        <end position="216"/>
    </location>
</feature>
<evidence type="ECO:0000313" key="2">
    <source>
        <dbReference type="EMBL" id="TWT32620.1"/>
    </source>
</evidence>
<dbReference type="PROSITE" id="PS51733">
    <property type="entry name" value="BPL_LPL_CATALYTIC"/>
    <property type="match status" value="1"/>
</dbReference>
<evidence type="ECO:0000259" key="1">
    <source>
        <dbReference type="PROSITE" id="PS51733"/>
    </source>
</evidence>
<proteinExistence type="predicted"/>
<comment type="caution">
    <text evidence="2">The sequence shown here is derived from an EMBL/GenBank/DDBJ whole genome shotgun (WGS) entry which is preliminary data.</text>
</comment>
<sequence length="239" mass="27063">MYLFDLTLPTPEENLALDEALLDANESGELVGDVLRLWEPPATMAVIGRASKIAEEANLPVCAELGVPVLRRSSGGAAIVAGPGCLMYAITLSLTDREDLRAIDLCHRYVMEKMLAALSPHVDGITFQGTCDLTWNNRKFSGNSLRVKRDHALYHGTLLYDFPLELIADCLRHPPRTPDYREQRDHTQFVTNLPISREQLKRTLTETWDADQQLVDWPQERTAKLVAERYATDEWNEMR</sequence>
<dbReference type="InterPro" id="IPR050664">
    <property type="entry name" value="Octanoyltrans_LipM/LipL"/>
</dbReference>
<dbReference type="InterPro" id="IPR045864">
    <property type="entry name" value="aa-tRNA-synth_II/BPL/LPL"/>
</dbReference>